<gene>
    <name evidence="1" type="ORF">BN85315650</name>
</gene>
<evidence type="ECO:0000313" key="1">
    <source>
        <dbReference type="EMBL" id="CCV66586.1"/>
    </source>
</evidence>
<dbReference type="KEGG" id="abra:BN85315650"/>
<dbReference type="AlphaFoldDB" id="U4KQ95"/>
<dbReference type="EMBL" id="FO681348">
    <property type="protein sequence ID" value="CCV66586.1"/>
    <property type="molecule type" value="Genomic_DNA"/>
</dbReference>
<name>U4KQ95_9MOLU</name>
<keyword evidence="2" id="KW-1185">Reference proteome</keyword>
<accession>U4KQ95</accession>
<dbReference type="HOGENOM" id="CLU_2340370_0_0_14"/>
<dbReference type="Proteomes" id="UP000032737">
    <property type="component" value="Chromosome"/>
</dbReference>
<reference evidence="1 2" key="1">
    <citation type="journal article" date="2013" name="J. Mol. Microbiol. Biotechnol.">
        <title>Analysis of the Complete Genomes of Acholeplasma brassicae , A. palmae and A. laidlawii and Their Comparison to the Obligate Parasites from ' Candidatus Phytoplasma'.</title>
        <authorList>
            <person name="Kube M."/>
            <person name="Siewert C."/>
            <person name="Migdoll A.M."/>
            <person name="Duduk B."/>
            <person name="Holz S."/>
            <person name="Rabus R."/>
            <person name="Seemuller E."/>
            <person name="Mitrovic J."/>
            <person name="Muller I."/>
            <person name="Buttner C."/>
            <person name="Reinhardt R."/>
        </authorList>
    </citation>
    <scope>NUCLEOTIDE SEQUENCE [LARGE SCALE GENOMIC DNA]</scope>
    <source>
        <strain evidence="2">0502</strain>
    </source>
</reference>
<dbReference type="RefSeq" id="WP_030005438.1">
    <property type="nucleotide sequence ID" value="NC_022549.1"/>
</dbReference>
<proteinExistence type="predicted"/>
<organism evidence="1 2">
    <name type="scientific">Acholeplasma brassicae</name>
    <dbReference type="NCBI Taxonomy" id="61635"/>
    <lineage>
        <taxon>Bacteria</taxon>
        <taxon>Bacillati</taxon>
        <taxon>Mycoplasmatota</taxon>
        <taxon>Mollicutes</taxon>
        <taxon>Acholeplasmatales</taxon>
        <taxon>Acholeplasmataceae</taxon>
        <taxon>Acholeplasma</taxon>
    </lineage>
</organism>
<evidence type="ECO:0000313" key="2">
    <source>
        <dbReference type="Proteomes" id="UP000032737"/>
    </source>
</evidence>
<sequence length="96" mass="11154">MKTFNVEKVKMNLPTDSRSRQIYVKLDEEKQLFELLSKMDYRLTYQETLSKVICVDLEKKVAFGGIRVGILACLSSVNGEVLSYRQFLELLEDSNR</sequence>
<protein>
    <submittedName>
        <fullName evidence="1">Uncharacterized protein</fullName>
    </submittedName>
</protein>